<dbReference type="RefSeq" id="XP_026612252.1">
    <property type="nucleotide sequence ID" value="XM_026756616.1"/>
</dbReference>
<dbReference type="PANTHER" id="PTHR10060:SF15">
    <property type="entry name" value="DEOXYRIBONUCLEASE TATDN1"/>
    <property type="match status" value="1"/>
</dbReference>
<evidence type="ECO:0008006" key="8">
    <source>
        <dbReference type="Google" id="ProtNLM"/>
    </source>
</evidence>
<dbReference type="PANTHER" id="PTHR10060">
    <property type="entry name" value="TATD FAMILY DEOXYRIBONUCLEASE"/>
    <property type="match status" value="1"/>
</dbReference>
<dbReference type="InterPro" id="IPR001130">
    <property type="entry name" value="TatD-like"/>
</dbReference>
<comment type="similarity">
    <text evidence="1">Belongs to the metallo-dependent hydrolases superfamily. TatD-type hydrolase family.</text>
</comment>
<reference evidence="6" key="1">
    <citation type="submission" date="2018-08" db="EMBL/GenBank/DDBJ databases">
        <title>Draft genome sequence of azole-resistant Aspergillus thermomutatus (Neosartorya pseudofischeri) strain HMR AF 39, isolated from a human nasal aspirate.</title>
        <authorList>
            <person name="Parent-Michaud M."/>
            <person name="Dufresne P.J."/>
            <person name="Fournier E."/>
            <person name="Martineau C."/>
            <person name="Moreira S."/>
            <person name="Perkins V."/>
            <person name="De Repentigny L."/>
            <person name="Dufresne S.F."/>
        </authorList>
    </citation>
    <scope>NUCLEOTIDE SEQUENCE [LARGE SCALE GENOMIC DNA]</scope>
    <source>
        <strain evidence="6">HMR AF 39</strain>
    </source>
</reference>
<dbReference type="GO" id="GO:0046872">
    <property type="term" value="F:metal ion binding"/>
    <property type="evidence" value="ECO:0007669"/>
    <property type="project" value="UniProtKB-KW"/>
</dbReference>
<dbReference type="InterPro" id="IPR032466">
    <property type="entry name" value="Metal_Hydrolase"/>
</dbReference>
<evidence type="ECO:0000256" key="2">
    <source>
        <dbReference type="ARBA" id="ARBA00022722"/>
    </source>
</evidence>
<feature type="binding site" evidence="5">
    <location>
        <position position="130"/>
    </location>
    <ligand>
        <name>a divalent metal cation</name>
        <dbReference type="ChEBI" id="CHEBI:60240"/>
        <label>1</label>
    </ligand>
</feature>
<dbReference type="Pfam" id="PF01026">
    <property type="entry name" value="TatD_DNase"/>
    <property type="match status" value="1"/>
</dbReference>
<keyword evidence="2" id="KW-0540">Nuclease</keyword>
<dbReference type="GeneID" id="38124971"/>
<feature type="binding site" evidence="5">
    <location>
        <position position="167"/>
    </location>
    <ligand>
        <name>a divalent metal cation</name>
        <dbReference type="ChEBI" id="CHEBI:60240"/>
        <label>2</label>
    </ligand>
</feature>
<sequence length="296" mass="33987">MSTATDLSRLHYADIWPPLFTTESYSSYNQFQGIYRGKQYHEPDFAEVLQRAQEYGCQKIILTTTTLARAHENLKIVQQYPDICTMTLGVHPYHAAEIYQTDGKTYLDALRALCNELLAHSPSPLVAFGEIRLDYAYLQRSDKETQQRAFRDQLDIAVGMQLPLFLHVRDSCADVVEIITSYLSRLPRGGLVHSFAGTKDEMLQLVALGLGISGNGVSFRTEEQLEMVKRIPLDRLQLETGAPWCEIVEDERIAPFLARARPLPPTRKHGKFIRGQMVKGRNESCRWRGWRWLWRV</sequence>
<comment type="caution">
    <text evidence="6">The sequence shown here is derived from an EMBL/GenBank/DDBJ whole genome shotgun (WGS) entry which is preliminary data.</text>
</comment>
<dbReference type="GO" id="GO:0005829">
    <property type="term" value="C:cytosol"/>
    <property type="evidence" value="ECO:0007669"/>
    <property type="project" value="TreeGrafter"/>
</dbReference>
<gene>
    <name evidence="6" type="ORF">CDV56_102997</name>
</gene>
<organism evidence="6 7">
    <name type="scientific">Aspergillus thermomutatus</name>
    <name type="common">Neosartorya pseudofischeri</name>
    <dbReference type="NCBI Taxonomy" id="41047"/>
    <lineage>
        <taxon>Eukaryota</taxon>
        <taxon>Fungi</taxon>
        <taxon>Dikarya</taxon>
        <taxon>Ascomycota</taxon>
        <taxon>Pezizomycotina</taxon>
        <taxon>Eurotiomycetes</taxon>
        <taxon>Eurotiomycetidae</taxon>
        <taxon>Eurotiales</taxon>
        <taxon>Aspergillaceae</taxon>
        <taxon>Aspergillus</taxon>
        <taxon>Aspergillus subgen. Fumigati</taxon>
    </lineage>
</organism>
<evidence type="ECO:0000256" key="3">
    <source>
        <dbReference type="ARBA" id="ARBA00022723"/>
    </source>
</evidence>
<keyword evidence="7" id="KW-1185">Reference proteome</keyword>
<evidence type="ECO:0000313" key="7">
    <source>
        <dbReference type="Proteomes" id="UP000215305"/>
    </source>
</evidence>
<protein>
    <recommendedName>
        <fullName evidence="8">TatD DNase</fullName>
    </recommendedName>
</protein>
<evidence type="ECO:0000313" key="6">
    <source>
        <dbReference type="EMBL" id="RHZ49182.1"/>
    </source>
</evidence>
<feature type="binding site" evidence="5">
    <location>
        <position position="193"/>
    </location>
    <ligand>
        <name>a divalent metal cation</name>
        <dbReference type="ChEBI" id="CHEBI:60240"/>
        <label>2</label>
    </ligand>
</feature>
<keyword evidence="3 5" id="KW-0479">Metal-binding</keyword>
<dbReference type="PIRSF" id="PIRSF005902">
    <property type="entry name" value="DNase_TatD"/>
    <property type="match status" value="1"/>
</dbReference>
<evidence type="ECO:0000256" key="5">
    <source>
        <dbReference type="PIRSR" id="PIRSR005902-1"/>
    </source>
</evidence>
<dbReference type="GO" id="GO:0008296">
    <property type="term" value="F:3'-5'-DNA exonuclease activity"/>
    <property type="evidence" value="ECO:0007669"/>
    <property type="project" value="TreeGrafter"/>
</dbReference>
<dbReference type="SUPFAM" id="SSF51556">
    <property type="entry name" value="Metallo-dependent hydrolases"/>
    <property type="match status" value="1"/>
</dbReference>
<dbReference type="VEuPathDB" id="FungiDB:CDV56_102997"/>
<dbReference type="InterPro" id="IPR050891">
    <property type="entry name" value="TatD-type_Hydrolase"/>
</dbReference>
<dbReference type="AlphaFoldDB" id="A0A397GDS4"/>
<proteinExistence type="inferred from homology"/>
<accession>A0A397GDS4</accession>
<dbReference type="OrthoDB" id="6079689at2759"/>
<dbReference type="Gene3D" id="3.20.20.140">
    <property type="entry name" value="Metal-dependent hydrolases"/>
    <property type="match status" value="1"/>
</dbReference>
<dbReference type="STRING" id="41047.A0A397GDS4"/>
<name>A0A397GDS4_ASPTH</name>
<dbReference type="EMBL" id="NKHU02000183">
    <property type="protein sequence ID" value="RHZ49182.1"/>
    <property type="molecule type" value="Genomic_DNA"/>
</dbReference>
<dbReference type="Proteomes" id="UP000215305">
    <property type="component" value="Unassembled WGS sequence"/>
</dbReference>
<dbReference type="CDD" id="cd01310">
    <property type="entry name" value="TatD_DNAse"/>
    <property type="match status" value="1"/>
</dbReference>
<evidence type="ECO:0000256" key="4">
    <source>
        <dbReference type="ARBA" id="ARBA00022801"/>
    </source>
</evidence>
<keyword evidence="4" id="KW-0378">Hydrolase</keyword>
<evidence type="ECO:0000256" key="1">
    <source>
        <dbReference type="ARBA" id="ARBA00009275"/>
    </source>
</evidence>